<sequence>EQRAAKKQRIDEEKEEIKRHLQIVVNDDDVFTEATPLALNKDGTHKLFFSFITILKNFDREDLEMLWKLVQERFQSSEPKNFSDDFLLNTFKTMFEKPNVEANIWREQKGRYGLAKVKSWKLFKSCGVHIITFTTTQMFLLVEKKYLLTRFTLEQMLNNVRLEVEEESEMSLELLRLQALVDRKKVVITEAAIRDVLRLGDAEGVDCLPNEEIFAELARMGYEKPSTKPTFYKTFFSSQWKFLIHTILQSMSVKCTSWNEFSSAMAFAVICLSTGAETPLFEGMLVEGEIEEQGDAEEQVQDNVDDTTQGADTVVSGDDVQDQSIPSPTPPTQPPQQPQDLPSISQVQSPPPQPQSLPPAQPQGADFPMSLLQEALDACATLTRLVEHLEHDKVAQYLEITKLETRVKKLEMDNKVKALKLRRLKKEDEPEVHEAVEVVTTAKLIIEVVAAVSESVTAASATIVVVPAATITATLVRVAATSTRRRKEVVIKDPEKESTAKIPAETKSKDKGKGIMVEEPKPMKKKQQVEMDEELQGSCMKSSTRILTRVLQLIMLSKKIRRIRMCKDIRLDYFKGMSYDDIRQIFESKFNSNIEFLLKLKKQIEEEENGAIESINETPAQKATKRRKLNEDVKDLK</sequence>
<keyword evidence="1" id="KW-0175">Coiled coil</keyword>
<feature type="non-terminal residue" evidence="3">
    <location>
        <position position="1"/>
    </location>
</feature>
<feature type="coiled-coil region" evidence="1">
    <location>
        <begin position="372"/>
        <end position="427"/>
    </location>
</feature>
<comment type="caution">
    <text evidence="3">The sequence shown here is derived from an EMBL/GenBank/DDBJ whole genome shotgun (WGS) entry which is preliminary data.</text>
</comment>
<feature type="compositionally biased region" description="Pro residues" evidence="2">
    <location>
        <begin position="349"/>
        <end position="361"/>
    </location>
</feature>
<evidence type="ECO:0000313" key="3">
    <source>
        <dbReference type="EMBL" id="GEY89107.1"/>
    </source>
</evidence>
<evidence type="ECO:0008006" key="4">
    <source>
        <dbReference type="Google" id="ProtNLM"/>
    </source>
</evidence>
<evidence type="ECO:0000256" key="2">
    <source>
        <dbReference type="SAM" id="MobiDB-lite"/>
    </source>
</evidence>
<feature type="compositionally biased region" description="Low complexity" evidence="2">
    <location>
        <begin position="338"/>
        <end position="348"/>
    </location>
</feature>
<protein>
    <recommendedName>
        <fullName evidence="4">Synaptobrevin, longin-like domain protein</fullName>
    </recommendedName>
</protein>
<proteinExistence type="predicted"/>
<name>A0A699HVP2_TANCI</name>
<feature type="region of interest" description="Disordered" evidence="2">
    <location>
        <begin position="308"/>
        <end position="366"/>
    </location>
</feature>
<reference evidence="3" key="1">
    <citation type="journal article" date="2019" name="Sci. Rep.">
        <title>Draft genome of Tanacetum cinerariifolium, the natural source of mosquito coil.</title>
        <authorList>
            <person name="Yamashiro T."/>
            <person name="Shiraishi A."/>
            <person name="Satake H."/>
            <person name="Nakayama K."/>
        </authorList>
    </citation>
    <scope>NUCLEOTIDE SEQUENCE</scope>
</reference>
<feature type="region of interest" description="Disordered" evidence="2">
    <location>
        <begin position="610"/>
        <end position="637"/>
    </location>
</feature>
<organism evidence="3">
    <name type="scientific">Tanacetum cinerariifolium</name>
    <name type="common">Dalmatian daisy</name>
    <name type="synonym">Chrysanthemum cinerariifolium</name>
    <dbReference type="NCBI Taxonomy" id="118510"/>
    <lineage>
        <taxon>Eukaryota</taxon>
        <taxon>Viridiplantae</taxon>
        <taxon>Streptophyta</taxon>
        <taxon>Embryophyta</taxon>
        <taxon>Tracheophyta</taxon>
        <taxon>Spermatophyta</taxon>
        <taxon>Magnoliopsida</taxon>
        <taxon>eudicotyledons</taxon>
        <taxon>Gunneridae</taxon>
        <taxon>Pentapetalae</taxon>
        <taxon>asterids</taxon>
        <taxon>campanulids</taxon>
        <taxon>Asterales</taxon>
        <taxon>Asteraceae</taxon>
        <taxon>Asteroideae</taxon>
        <taxon>Anthemideae</taxon>
        <taxon>Anthemidinae</taxon>
        <taxon>Tanacetum</taxon>
    </lineage>
</organism>
<dbReference type="AlphaFoldDB" id="A0A699HVP2"/>
<evidence type="ECO:0000256" key="1">
    <source>
        <dbReference type="SAM" id="Coils"/>
    </source>
</evidence>
<accession>A0A699HVP2</accession>
<gene>
    <name evidence="3" type="ORF">Tci_461081</name>
</gene>
<dbReference type="EMBL" id="BKCJ010219726">
    <property type="protein sequence ID" value="GEY89107.1"/>
    <property type="molecule type" value="Genomic_DNA"/>
</dbReference>
<feature type="compositionally biased region" description="Pro residues" evidence="2">
    <location>
        <begin position="327"/>
        <end position="337"/>
    </location>
</feature>